<dbReference type="GO" id="GO:0008406">
    <property type="term" value="P:gonad development"/>
    <property type="evidence" value="ECO:0007669"/>
    <property type="project" value="UniProtKB-ARBA"/>
</dbReference>
<comment type="function">
    <text evidence="8">Putative transcription factor required for axon growth and guidance in the central and peripheral nervous systems. Repels CNS axons away from the midline by promoting the expression of the midline repellent sli and its receptor robo.</text>
</comment>
<keyword evidence="9" id="KW-0863">Zinc-finger</keyword>
<evidence type="ECO:0000256" key="3">
    <source>
        <dbReference type="ARBA" id="ARBA00022782"/>
    </source>
</evidence>
<gene>
    <name evidence="14" type="primary">LOC113216548</name>
</gene>
<feature type="region of interest" description="Disordered" evidence="10">
    <location>
        <begin position="113"/>
        <end position="233"/>
    </location>
</feature>
<dbReference type="Pfam" id="PF00096">
    <property type="entry name" value="zf-C2H2"/>
    <property type="match status" value="2"/>
</dbReference>
<keyword evidence="9" id="KW-0862">Zinc</keyword>
<accession>A0A9C6WZ86</accession>
<dbReference type="InterPro" id="IPR011333">
    <property type="entry name" value="SKP1/BTB/POZ_sf"/>
</dbReference>
<dbReference type="GO" id="GO:0007526">
    <property type="term" value="P:larval somatic muscle development"/>
    <property type="evidence" value="ECO:0007669"/>
    <property type="project" value="UniProtKB-ARBA"/>
</dbReference>
<feature type="domain" description="C2H2-type" evidence="12">
    <location>
        <begin position="485"/>
        <end position="513"/>
    </location>
</feature>
<evidence type="ECO:0000313" key="13">
    <source>
        <dbReference type="Proteomes" id="UP000504606"/>
    </source>
</evidence>
<evidence type="ECO:0000256" key="1">
    <source>
        <dbReference type="ARBA" id="ARBA00004123"/>
    </source>
</evidence>
<feature type="compositionally biased region" description="Polar residues" evidence="10">
    <location>
        <begin position="259"/>
        <end position="268"/>
    </location>
</feature>
<evidence type="ECO:0000259" key="12">
    <source>
        <dbReference type="PROSITE" id="PS50157"/>
    </source>
</evidence>
<name>A0A9C6WZ86_FRAOC</name>
<feature type="domain" description="BTB" evidence="11">
    <location>
        <begin position="31"/>
        <end position="96"/>
    </location>
</feature>
<proteinExistence type="predicted"/>
<keyword evidence="5" id="KW-0805">Transcription regulation</keyword>
<dbReference type="Pfam" id="PF00651">
    <property type="entry name" value="BTB"/>
    <property type="match status" value="1"/>
</dbReference>
<keyword evidence="2" id="KW-0217">Developmental protein</keyword>
<dbReference type="SUPFAM" id="SSF57667">
    <property type="entry name" value="beta-beta-alpha zinc fingers"/>
    <property type="match status" value="1"/>
</dbReference>
<evidence type="ECO:0000256" key="2">
    <source>
        <dbReference type="ARBA" id="ARBA00022473"/>
    </source>
</evidence>
<dbReference type="SMART" id="SM00225">
    <property type="entry name" value="BTB"/>
    <property type="match status" value="1"/>
</dbReference>
<dbReference type="FunFam" id="3.30.710.10:FF:000091">
    <property type="entry name" value="Lola, isoform F"/>
    <property type="match status" value="1"/>
</dbReference>
<evidence type="ECO:0000256" key="10">
    <source>
        <dbReference type="SAM" id="MobiDB-lite"/>
    </source>
</evidence>
<evidence type="ECO:0000256" key="8">
    <source>
        <dbReference type="ARBA" id="ARBA00037382"/>
    </source>
</evidence>
<dbReference type="GO" id="GO:0045476">
    <property type="term" value="P:nurse cell apoptotic process"/>
    <property type="evidence" value="ECO:0007669"/>
    <property type="project" value="UniProtKB-ARBA"/>
</dbReference>
<dbReference type="GO" id="GO:0008270">
    <property type="term" value="F:zinc ion binding"/>
    <property type="evidence" value="ECO:0007669"/>
    <property type="project" value="UniProtKB-KW"/>
</dbReference>
<dbReference type="InterPro" id="IPR051095">
    <property type="entry name" value="Dros_DevTransReg"/>
</dbReference>
<evidence type="ECO:0000256" key="7">
    <source>
        <dbReference type="ARBA" id="ARBA00023242"/>
    </source>
</evidence>
<dbReference type="GO" id="GO:0016199">
    <property type="term" value="P:axon midline choice point recognition"/>
    <property type="evidence" value="ECO:0007669"/>
    <property type="project" value="UniProtKB-ARBA"/>
</dbReference>
<dbReference type="InterPro" id="IPR036236">
    <property type="entry name" value="Znf_C2H2_sf"/>
</dbReference>
<feature type="region of interest" description="Disordered" evidence="10">
    <location>
        <begin position="245"/>
        <end position="278"/>
    </location>
</feature>
<dbReference type="GO" id="GO:0007464">
    <property type="term" value="P:R3/R4 cell fate commitment"/>
    <property type="evidence" value="ECO:0007669"/>
    <property type="project" value="UniProtKB-ARBA"/>
</dbReference>
<dbReference type="PROSITE" id="PS00028">
    <property type="entry name" value="ZINC_FINGER_C2H2_1"/>
    <property type="match status" value="1"/>
</dbReference>
<evidence type="ECO:0000313" key="14">
    <source>
        <dbReference type="RefSeq" id="XP_052122598.1"/>
    </source>
</evidence>
<dbReference type="GO" id="GO:0035167">
    <property type="term" value="P:larval lymph gland hemopoiesis"/>
    <property type="evidence" value="ECO:0007669"/>
    <property type="project" value="UniProtKB-ARBA"/>
</dbReference>
<dbReference type="SUPFAM" id="SSF54695">
    <property type="entry name" value="POZ domain"/>
    <property type="match status" value="1"/>
</dbReference>
<sequence>MADQQFCLRWNNHQSTLISVFDSLLERGAMVDCTLAAEGQCLQAHKVVLSACSPYLETLLSQHYDKHPILLLKDVKFYELQAMMDYMYRGEVNVAQDKLGMFLKAAESLQIKGLSDSGGNEPPDTGGGTSAKRTSKGAPVTNVPRSGGGLTVERRRPQQPQTSQVVDIPSDSGSRDGSESPSLRRKRRRRTSGGDDSAVEGDSSNTGDVSRTQSSAPLSSDQVPMNGSADSNALGILSSLMDGSVETDNSVQEPGPSLGATSQTQPSQRIREKMEPTSAEMIQPKAEYLESEENVEDLTLDDDDTGMDAGPSQRQGSGYQWHMGDQSADEVFMAAQEAVGANRDAQGDVCITSKSVFLGLELEKILPHPLPPGLIVEPAVRDAAHFDSKFDWKPDITAVESVPTRQRAKGKETHSVVSVDSDSLDGTLDFEDDKAGIVMGVLGDDKDKYKESDSNECVTCGKVYRHRRHLQRHQRYECGGGRPRFRCPICYQSYIRPEHLKRHGMQIHKMKISTPRHSL</sequence>
<feature type="compositionally biased region" description="Polar residues" evidence="10">
    <location>
        <begin position="202"/>
        <end position="231"/>
    </location>
</feature>
<evidence type="ECO:0000256" key="4">
    <source>
        <dbReference type="ARBA" id="ARBA00022902"/>
    </source>
</evidence>
<dbReference type="PROSITE" id="PS50097">
    <property type="entry name" value="BTB"/>
    <property type="match status" value="1"/>
</dbReference>
<reference evidence="14" key="1">
    <citation type="submission" date="2025-08" db="UniProtKB">
        <authorList>
            <consortium name="RefSeq"/>
        </authorList>
    </citation>
    <scope>IDENTIFICATION</scope>
    <source>
        <tissue evidence="14">Whole organism</tissue>
    </source>
</reference>
<dbReference type="RefSeq" id="XP_052122598.1">
    <property type="nucleotide sequence ID" value="XM_052266638.1"/>
</dbReference>
<keyword evidence="9" id="KW-0479">Metal-binding</keyword>
<evidence type="ECO:0000259" key="11">
    <source>
        <dbReference type="PROSITE" id="PS50097"/>
    </source>
</evidence>
<dbReference type="Gene3D" id="3.30.160.60">
    <property type="entry name" value="Classic Zinc Finger"/>
    <property type="match status" value="1"/>
</dbReference>
<dbReference type="GO" id="GO:0045467">
    <property type="term" value="P:R7 cell development"/>
    <property type="evidence" value="ECO:0007669"/>
    <property type="project" value="UniProtKB-ARBA"/>
</dbReference>
<dbReference type="GeneID" id="113216548"/>
<dbReference type="GO" id="GO:0005634">
    <property type="term" value="C:nucleus"/>
    <property type="evidence" value="ECO:0007669"/>
    <property type="project" value="UniProtKB-SubCell"/>
</dbReference>
<dbReference type="GO" id="GO:0048813">
    <property type="term" value="P:dendrite morphogenesis"/>
    <property type="evidence" value="ECO:0007669"/>
    <property type="project" value="UniProtKB-ARBA"/>
</dbReference>
<protein>
    <submittedName>
        <fullName evidence="14">Longitudinals lacking protein, isoforms A/B/D/L isoform X7</fullName>
    </submittedName>
</protein>
<dbReference type="GO" id="GO:0006357">
    <property type="term" value="P:regulation of transcription by RNA polymerase II"/>
    <property type="evidence" value="ECO:0007669"/>
    <property type="project" value="TreeGrafter"/>
</dbReference>
<comment type="subcellular location">
    <subcellularLocation>
        <location evidence="1">Nucleus</location>
    </subcellularLocation>
</comment>
<dbReference type="PANTHER" id="PTHR23110:SF111">
    <property type="entry name" value="LONGITUDINALS LACKING PROTEIN, ISOFORMS F_I_K_T"/>
    <property type="match status" value="1"/>
</dbReference>
<keyword evidence="13" id="KW-1185">Reference proteome</keyword>
<feature type="domain" description="C2H2-type" evidence="12">
    <location>
        <begin position="455"/>
        <end position="483"/>
    </location>
</feature>
<dbReference type="CDD" id="cd18315">
    <property type="entry name" value="BTB_POZ_BAB-like"/>
    <property type="match status" value="1"/>
</dbReference>
<dbReference type="Gene3D" id="3.30.710.10">
    <property type="entry name" value="Potassium Channel Kv1.1, Chain A"/>
    <property type="match status" value="1"/>
</dbReference>
<evidence type="ECO:0000256" key="9">
    <source>
        <dbReference type="PROSITE-ProRule" id="PRU00042"/>
    </source>
</evidence>
<keyword evidence="6" id="KW-0804">Transcription</keyword>
<dbReference type="PROSITE" id="PS50157">
    <property type="entry name" value="ZINC_FINGER_C2H2_2"/>
    <property type="match status" value="2"/>
</dbReference>
<keyword evidence="3" id="KW-0221">Differentiation</keyword>
<evidence type="ECO:0000256" key="6">
    <source>
        <dbReference type="ARBA" id="ARBA00023163"/>
    </source>
</evidence>
<dbReference type="Proteomes" id="UP000504606">
    <property type="component" value="Unplaced"/>
</dbReference>
<dbReference type="AlphaFoldDB" id="A0A9C6WZ86"/>
<keyword evidence="7" id="KW-0539">Nucleus</keyword>
<dbReference type="InterPro" id="IPR013087">
    <property type="entry name" value="Znf_C2H2_type"/>
</dbReference>
<dbReference type="InterPro" id="IPR000210">
    <property type="entry name" value="BTB/POZ_dom"/>
</dbReference>
<keyword evidence="4" id="KW-0524">Neurogenesis</keyword>
<evidence type="ECO:0000256" key="5">
    <source>
        <dbReference type="ARBA" id="ARBA00023015"/>
    </source>
</evidence>
<organism evidence="13 14">
    <name type="scientific">Frankliniella occidentalis</name>
    <name type="common">Western flower thrips</name>
    <name type="synonym">Euthrips occidentalis</name>
    <dbReference type="NCBI Taxonomy" id="133901"/>
    <lineage>
        <taxon>Eukaryota</taxon>
        <taxon>Metazoa</taxon>
        <taxon>Ecdysozoa</taxon>
        <taxon>Arthropoda</taxon>
        <taxon>Hexapoda</taxon>
        <taxon>Insecta</taxon>
        <taxon>Pterygota</taxon>
        <taxon>Neoptera</taxon>
        <taxon>Paraneoptera</taxon>
        <taxon>Thysanoptera</taxon>
        <taxon>Terebrantia</taxon>
        <taxon>Thripoidea</taxon>
        <taxon>Thripidae</taxon>
        <taxon>Frankliniella</taxon>
    </lineage>
</organism>
<dbReference type="PANTHER" id="PTHR23110">
    <property type="entry name" value="BTB DOMAIN TRANSCRIPTION FACTOR"/>
    <property type="match status" value="1"/>
</dbReference>